<protein>
    <submittedName>
        <fullName evidence="1">Uncharacterized protein</fullName>
    </submittedName>
</protein>
<keyword evidence="2" id="KW-1185">Reference proteome</keyword>
<sequence length="113" mass="12305">MVNCILTSGCGGAELTSLIQDDVQVLGVQHHTCATAVVGDGCTFYQEADLDTSMQTIKADALERNKIYARTSEEVVFNRILPQTVHFKVPSSEVIAPLSPLRTLSLQYSCSQE</sequence>
<dbReference type="EMBL" id="LSYS01009690">
    <property type="protein sequence ID" value="OPJ62015.1"/>
    <property type="molecule type" value="Genomic_DNA"/>
</dbReference>
<gene>
    <name evidence="1" type="ORF">AV530_002710</name>
</gene>
<accession>A0A1V4IQE5</accession>
<comment type="caution">
    <text evidence="1">The sequence shown here is derived from an EMBL/GenBank/DDBJ whole genome shotgun (WGS) entry which is preliminary data.</text>
</comment>
<evidence type="ECO:0000313" key="1">
    <source>
        <dbReference type="EMBL" id="OPJ62015.1"/>
    </source>
</evidence>
<name>A0A1V4IQE5_PATFA</name>
<proteinExistence type="predicted"/>
<organism evidence="1 2">
    <name type="scientific">Patagioenas fasciata monilis</name>
    <dbReference type="NCBI Taxonomy" id="372326"/>
    <lineage>
        <taxon>Eukaryota</taxon>
        <taxon>Metazoa</taxon>
        <taxon>Chordata</taxon>
        <taxon>Craniata</taxon>
        <taxon>Vertebrata</taxon>
        <taxon>Euteleostomi</taxon>
        <taxon>Archelosauria</taxon>
        <taxon>Archosauria</taxon>
        <taxon>Dinosauria</taxon>
        <taxon>Saurischia</taxon>
        <taxon>Theropoda</taxon>
        <taxon>Coelurosauria</taxon>
        <taxon>Aves</taxon>
        <taxon>Neognathae</taxon>
        <taxon>Neoaves</taxon>
        <taxon>Columbimorphae</taxon>
        <taxon>Columbiformes</taxon>
        <taxon>Columbidae</taxon>
        <taxon>Patagioenas</taxon>
    </lineage>
</organism>
<evidence type="ECO:0000313" key="2">
    <source>
        <dbReference type="Proteomes" id="UP000190648"/>
    </source>
</evidence>
<dbReference type="Proteomes" id="UP000190648">
    <property type="component" value="Unassembled WGS sequence"/>
</dbReference>
<dbReference type="AlphaFoldDB" id="A0A1V4IQE5"/>
<reference evidence="1 2" key="1">
    <citation type="submission" date="2016-02" db="EMBL/GenBank/DDBJ databases">
        <title>Band-tailed pigeon sequencing and assembly.</title>
        <authorList>
            <person name="Soares A.E."/>
            <person name="Novak B.J."/>
            <person name="Rice E.S."/>
            <person name="O'Connell B."/>
            <person name="Chang D."/>
            <person name="Weber S."/>
            <person name="Shapiro B."/>
        </authorList>
    </citation>
    <scope>NUCLEOTIDE SEQUENCE [LARGE SCALE GENOMIC DNA]</scope>
    <source>
        <strain evidence="1">BTP2013</strain>
        <tissue evidence="1">Blood</tissue>
    </source>
</reference>